<protein>
    <recommendedName>
        <fullName evidence="3">F-box domain-containing protein</fullName>
    </recommendedName>
</protein>
<name>A0AAD7HL83_9AGAR</name>
<gene>
    <name evidence="1" type="ORF">B0H16DRAFT_349129</name>
</gene>
<comment type="caution">
    <text evidence="1">The sequence shown here is derived from an EMBL/GenBank/DDBJ whole genome shotgun (WGS) entry which is preliminary data.</text>
</comment>
<evidence type="ECO:0000313" key="2">
    <source>
        <dbReference type="Proteomes" id="UP001215598"/>
    </source>
</evidence>
<accession>A0AAD7HL83</accession>
<evidence type="ECO:0000313" key="1">
    <source>
        <dbReference type="EMBL" id="KAJ7722502.1"/>
    </source>
</evidence>
<dbReference type="SUPFAM" id="SSF52047">
    <property type="entry name" value="RNI-like"/>
    <property type="match status" value="1"/>
</dbReference>
<keyword evidence="2" id="KW-1185">Reference proteome</keyword>
<sequence length="500" mass="54800">MVTESLSLSCPSGTVINDSNPALTIPPGITAHIFIKCLPTDGFANPSPSTAPLILAQIYRDWRNIALHTPELWSSIHLEFFSKSRKLARGKKAADGAVHLFKTGASRAGNHPLSVGLNPRSKEFLAPPALMEIPLEKPVYYRDVPSALLSFMSALAPQIQRMEVHISPAQLRQLRPLNTPLPFLQQLTTPHPEDDADLRDLLRNAPALRELRLLGPSSSVKFSLPWLTSLEIDSGLSNANTFIHILTHFPRLARLKCELRLGTMKYGPAITTTGGPPRHPYLEFLALRGADTSLALNHVTLSALDTLEIMYYPNLPVLLSFLTRSACALRRLVISMEKFQPVELTAFLVALPALESLQLIMCGDLDGVIRCLTQPALLPALRTLEIAASHPKVDYAAILAFLHTCPPKLRVCRVAVEDPNPDMKHTARSMGMSEQECREVLGGDIFKVGAYVWPPAPAEAFMGLIAGGLDLLFTLRTRSRNAYVNTCWPDGVVVDASASE</sequence>
<proteinExistence type="predicted"/>
<evidence type="ECO:0008006" key="3">
    <source>
        <dbReference type="Google" id="ProtNLM"/>
    </source>
</evidence>
<dbReference type="Gene3D" id="3.80.10.10">
    <property type="entry name" value="Ribonuclease Inhibitor"/>
    <property type="match status" value="1"/>
</dbReference>
<reference evidence="1" key="1">
    <citation type="submission" date="2023-03" db="EMBL/GenBank/DDBJ databases">
        <title>Massive genome expansion in bonnet fungi (Mycena s.s.) driven by repeated elements and novel gene families across ecological guilds.</title>
        <authorList>
            <consortium name="Lawrence Berkeley National Laboratory"/>
            <person name="Harder C.B."/>
            <person name="Miyauchi S."/>
            <person name="Viragh M."/>
            <person name="Kuo A."/>
            <person name="Thoen E."/>
            <person name="Andreopoulos B."/>
            <person name="Lu D."/>
            <person name="Skrede I."/>
            <person name="Drula E."/>
            <person name="Henrissat B."/>
            <person name="Morin E."/>
            <person name="Kohler A."/>
            <person name="Barry K."/>
            <person name="LaButti K."/>
            <person name="Morin E."/>
            <person name="Salamov A."/>
            <person name="Lipzen A."/>
            <person name="Mereny Z."/>
            <person name="Hegedus B."/>
            <person name="Baldrian P."/>
            <person name="Stursova M."/>
            <person name="Weitz H."/>
            <person name="Taylor A."/>
            <person name="Grigoriev I.V."/>
            <person name="Nagy L.G."/>
            <person name="Martin F."/>
            <person name="Kauserud H."/>
        </authorList>
    </citation>
    <scope>NUCLEOTIDE SEQUENCE</scope>
    <source>
        <strain evidence="1">CBHHK182m</strain>
    </source>
</reference>
<dbReference type="Proteomes" id="UP001215598">
    <property type="component" value="Unassembled WGS sequence"/>
</dbReference>
<dbReference type="InterPro" id="IPR032675">
    <property type="entry name" value="LRR_dom_sf"/>
</dbReference>
<dbReference type="EMBL" id="JARKIB010000219">
    <property type="protein sequence ID" value="KAJ7722502.1"/>
    <property type="molecule type" value="Genomic_DNA"/>
</dbReference>
<dbReference type="AlphaFoldDB" id="A0AAD7HL83"/>
<organism evidence="1 2">
    <name type="scientific">Mycena metata</name>
    <dbReference type="NCBI Taxonomy" id="1033252"/>
    <lineage>
        <taxon>Eukaryota</taxon>
        <taxon>Fungi</taxon>
        <taxon>Dikarya</taxon>
        <taxon>Basidiomycota</taxon>
        <taxon>Agaricomycotina</taxon>
        <taxon>Agaricomycetes</taxon>
        <taxon>Agaricomycetidae</taxon>
        <taxon>Agaricales</taxon>
        <taxon>Marasmiineae</taxon>
        <taxon>Mycenaceae</taxon>
        <taxon>Mycena</taxon>
    </lineage>
</organism>